<keyword evidence="2" id="KW-0732">Signal</keyword>
<feature type="compositionally biased region" description="Basic and acidic residues" evidence="1">
    <location>
        <begin position="145"/>
        <end position="206"/>
    </location>
</feature>
<feature type="chain" id="PRO_5040132868" evidence="2">
    <location>
        <begin position="20"/>
        <end position="212"/>
    </location>
</feature>
<evidence type="ECO:0000256" key="1">
    <source>
        <dbReference type="SAM" id="MobiDB-lite"/>
    </source>
</evidence>
<reference evidence="3" key="1">
    <citation type="submission" date="2020-06" db="EMBL/GenBank/DDBJ databases">
        <authorList>
            <consortium name="Plant Systems Biology data submission"/>
        </authorList>
    </citation>
    <scope>NUCLEOTIDE SEQUENCE</scope>
    <source>
        <strain evidence="3">D6</strain>
    </source>
</reference>
<evidence type="ECO:0000313" key="4">
    <source>
        <dbReference type="Proteomes" id="UP001153069"/>
    </source>
</evidence>
<dbReference type="Proteomes" id="UP001153069">
    <property type="component" value="Unassembled WGS sequence"/>
</dbReference>
<accession>A0A9N8DRR3</accession>
<name>A0A9N8DRR3_9STRA</name>
<proteinExistence type="predicted"/>
<protein>
    <submittedName>
        <fullName evidence="3">Uncharacterized protein</fullName>
    </submittedName>
</protein>
<dbReference type="AlphaFoldDB" id="A0A9N8DRR3"/>
<sequence>MKNFLFLSFLLAANHGADAWTVGPRPSTKSVATKTEKPHNGWVAAAAAATLTLATITTPIASATTVDQPLSLDQHPTMLVAAAGAYQAEESYMSTDLSMPTYNTENSADLIKAEKPVKEAAPKKAASLTKQKNRAPRAGTAEESPAARERRLQREAEEDARAAEKAAKDAEKEAIVAARKQADFEKAAAAKQAKLDKQAKRLEQRGKVATLE</sequence>
<gene>
    <name evidence="3" type="ORF">SEMRO_308_G113580.1</name>
</gene>
<comment type="caution">
    <text evidence="3">The sequence shown here is derived from an EMBL/GenBank/DDBJ whole genome shotgun (WGS) entry which is preliminary data.</text>
</comment>
<feature type="region of interest" description="Disordered" evidence="1">
    <location>
        <begin position="117"/>
        <end position="212"/>
    </location>
</feature>
<keyword evidence="4" id="KW-1185">Reference proteome</keyword>
<evidence type="ECO:0000313" key="3">
    <source>
        <dbReference type="EMBL" id="CAB9507487.1"/>
    </source>
</evidence>
<organism evidence="3 4">
    <name type="scientific">Seminavis robusta</name>
    <dbReference type="NCBI Taxonomy" id="568900"/>
    <lineage>
        <taxon>Eukaryota</taxon>
        <taxon>Sar</taxon>
        <taxon>Stramenopiles</taxon>
        <taxon>Ochrophyta</taxon>
        <taxon>Bacillariophyta</taxon>
        <taxon>Bacillariophyceae</taxon>
        <taxon>Bacillariophycidae</taxon>
        <taxon>Naviculales</taxon>
        <taxon>Naviculaceae</taxon>
        <taxon>Seminavis</taxon>
    </lineage>
</organism>
<evidence type="ECO:0000256" key="2">
    <source>
        <dbReference type="SAM" id="SignalP"/>
    </source>
</evidence>
<dbReference type="EMBL" id="CAICTM010000307">
    <property type="protein sequence ID" value="CAB9507487.1"/>
    <property type="molecule type" value="Genomic_DNA"/>
</dbReference>
<feature type="signal peptide" evidence="2">
    <location>
        <begin position="1"/>
        <end position="19"/>
    </location>
</feature>